<keyword evidence="2" id="KW-1185">Reference proteome</keyword>
<protein>
    <submittedName>
        <fullName evidence="1">DUF2290 domain-containing protein</fullName>
    </submittedName>
</protein>
<dbReference type="RefSeq" id="WP_249470383.1">
    <property type="nucleotide sequence ID" value="NZ_JAMBEP010000001.1"/>
</dbReference>
<organism evidence="1 2">
    <name type="scientific">Luteimonas galliterrae</name>
    <dbReference type="NCBI Taxonomy" id="2940486"/>
    <lineage>
        <taxon>Bacteria</taxon>
        <taxon>Pseudomonadati</taxon>
        <taxon>Pseudomonadota</taxon>
        <taxon>Gammaproteobacteria</taxon>
        <taxon>Lysobacterales</taxon>
        <taxon>Lysobacteraceae</taxon>
        <taxon>Luteimonas</taxon>
    </lineage>
</organism>
<dbReference type="InterPro" id="IPR018742">
    <property type="entry name" value="DUF2290"/>
</dbReference>
<sequence length="227" mass="25844">MITSDVAIRQSLARIKENLLEADLLYDWNEAVVERAAHGRRRVTWATDGTRPVLSVHQNASIEEYLGFLEGRHYNFLANDGAIFQFSYDLRRDGSVESSRLLWFPCPVEFTREELEYASIKELVETAPAAMLQCRGQLRFDYSPAQVAENHSCTHLHIGAENFRLPVQRPLEPCRFVRLVIRTAYPSAWDAVHGFRNAENWNAGDALSDQDRTYGNLAWNVMAAAAN</sequence>
<gene>
    <name evidence="1" type="ORF">M2650_01670</name>
</gene>
<name>A0ABT0MGB0_9GAMM</name>
<dbReference type="Pfam" id="PF10053">
    <property type="entry name" value="DUF2290"/>
    <property type="match status" value="1"/>
</dbReference>
<reference evidence="1 2" key="1">
    <citation type="submission" date="2022-05" db="EMBL/GenBank/DDBJ databases">
        <title>Luteimonas sp. SX5, whole genome shotgun sequencing project.</title>
        <authorList>
            <person name="Zhao G."/>
            <person name="Shen L."/>
        </authorList>
    </citation>
    <scope>NUCLEOTIDE SEQUENCE [LARGE SCALE GENOMIC DNA]</scope>
    <source>
        <strain evidence="1 2">SX5</strain>
    </source>
</reference>
<accession>A0ABT0MGB0</accession>
<comment type="caution">
    <text evidence="1">The sequence shown here is derived from an EMBL/GenBank/DDBJ whole genome shotgun (WGS) entry which is preliminary data.</text>
</comment>
<evidence type="ECO:0000313" key="1">
    <source>
        <dbReference type="EMBL" id="MCL1633355.1"/>
    </source>
</evidence>
<evidence type="ECO:0000313" key="2">
    <source>
        <dbReference type="Proteomes" id="UP001431217"/>
    </source>
</evidence>
<dbReference type="Proteomes" id="UP001431217">
    <property type="component" value="Unassembled WGS sequence"/>
</dbReference>
<proteinExistence type="predicted"/>
<dbReference type="EMBL" id="JAMBEP010000001">
    <property type="protein sequence ID" value="MCL1633355.1"/>
    <property type="molecule type" value="Genomic_DNA"/>
</dbReference>